<keyword evidence="1" id="KW-0175">Coiled coil</keyword>
<sequence>MENSHLNTAHMYGRRAENCVKSRRYDDAIESHRKAVFHLEEAQKIKSSPKVHESLQLQQKYHQKQVELVLIKKRQYERCMKALEYQRRKNPEFLAQQNDRLDKYNELQVAIYHNLDDTDGLLESLSKAEPNAGTSNGGSTKVVDELISLNHSLHILIQRMAQNIDEYATENETLRERLRGYEKEKEGGGPLGNVETAANGLSKGRHIELPKREDSLARDDNLAALAPLELPVFDLSEFDNH</sequence>
<proteinExistence type="predicted"/>
<feature type="domain" description="Nuclear receptor-binding factor 2 MIT" evidence="2">
    <location>
        <begin position="4"/>
        <end position="73"/>
    </location>
</feature>
<dbReference type="GO" id="GO:0006914">
    <property type="term" value="P:autophagy"/>
    <property type="evidence" value="ECO:0007669"/>
    <property type="project" value="InterPro"/>
</dbReference>
<organism evidence="3">
    <name type="scientific">Anopheles marajoara</name>
    <dbReference type="NCBI Taxonomy" id="58244"/>
    <lineage>
        <taxon>Eukaryota</taxon>
        <taxon>Metazoa</taxon>
        <taxon>Ecdysozoa</taxon>
        <taxon>Arthropoda</taxon>
        <taxon>Hexapoda</taxon>
        <taxon>Insecta</taxon>
        <taxon>Pterygota</taxon>
        <taxon>Neoptera</taxon>
        <taxon>Endopterygota</taxon>
        <taxon>Diptera</taxon>
        <taxon>Nematocera</taxon>
        <taxon>Culicoidea</taxon>
        <taxon>Culicidae</taxon>
        <taxon>Anophelinae</taxon>
        <taxon>Anopheles</taxon>
    </lineage>
</organism>
<name>A0A2M4BYC3_9DIPT</name>
<dbReference type="Gene3D" id="1.20.58.80">
    <property type="entry name" value="Phosphotransferase system, lactose/cellobiose-type IIA subunit"/>
    <property type="match status" value="1"/>
</dbReference>
<dbReference type="EMBL" id="GGFJ01008873">
    <property type="protein sequence ID" value="MBW58014.1"/>
    <property type="molecule type" value="Transcribed_RNA"/>
</dbReference>
<protein>
    <recommendedName>
        <fullName evidence="2">Nuclear receptor-binding factor 2 MIT domain-containing protein</fullName>
    </recommendedName>
</protein>
<reference evidence="3" key="1">
    <citation type="submission" date="2018-01" db="EMBL/GenBank/DDBJ databases">
        <title>An insight into the sialome of Amazonian anophelines.</title>
        <authorList>
            <person name="Ribeiro J.M."/>
            <person name="Scarpassa V."/>
            <person name="Calvo E."/>
        </authorList>
    </citation>
    <scope>NUCLEOTIDE SEQUENCE</scope>
    <source>
        <tissue evidence="3">Salivary glands</tissue>
    </source>
</reference>
<dbReference type="AlphaFoldDB" id="A0A2M4BYC3"/>
<dbReference type="PANTHER" id="PTHR14964:SF2">
    <property type="entry name" value="NUCLEAR RECEPTOR-BINDING FACTOR 2"/>
    <property type="match status" value="1"/>
</dbReference>
<accession>A0A2M4BYC3</accession>
<evidence type="ECO:0000259" key="2">
    <source>
        <dbReference type="Pfam" id="PF17169"/>
    </source>
</evidence>
<dbReference type="InterPro" id="IPR039679">
    <property type="entry name" value="NRBF2"/>
</dbReference>
<dbReference type="SUPFAM" id="SSF140361">
    <property type="entry name" value="MIT domain-like"/>
    <property type="match status" value="1"/>
</dbReference>
<dbReference type="Pfam" id="PF17169">
    <property type="entry name" value="NRBF2_MIT"/>
    <property type="match status" value="1"/>
</dbReference>
<dbReference type="PANTHER" id="PTHR14964">
    <property type="entry name" value="NUCLEAR RECEPTOR BINDING FACTOR 2"/>
    <property type="match status" value="1"/>
</dbReference>
<dbReference type="InterPro" id="IPR033393">
    <property type="entry name" value="NRBF2_MIT"/>
</dbReference>
<evidence type="ECO:0000313" key="3">
    <source>
        <dbReference type="EMBL" id="MBW58014.1"/>
    </source>
</evidence>
<evidence type="ECO:0000256" key="1">
    <source>
        <dbReference type="SAM" id="Coils"/>
    </source>
</evidence>
<feature type="coiled-coil region" evidence="1">
    <location>
        <begin position="157"/>
        <end position="184"/>
    </location>
</feature>